<comment type="caution">
    <text evidence="7">The sequence shown here is derived from an EMBL/GenBank/DDBJ whole genome shotgun (WGS) entry which is preliminary data.</text>
</comment>
<dbReference type="SUPFAM" id="SSF53335">
    <property type="entry name" value="S-adenosyl-L-methionine-dependent methyltransferases"/>
    <property type="match status" value="1"/>
</dbReference>
<dbReference type="GO" id="GO:0032259">
    <property type="term" value="P:methylation"/>
    <property type="evidence" value="ECO:0007669"/>
    <property type="project" value="UniProtKB-KW"/>
</dbReference>
<evidence type="ECO:0000313" key="8">
    <source>
        <dbReference type="Proteomes" id="UP000253934"/>
    </source>
</evidence>
<dbReference type="Proteomes" id="UP000253934">
    <property type="component" value="Unassembled WGS sequence"/>
</dbReference>
<dbReference type="EMBL" id="QOVW01000059">
    <property type="protein sequence ID" value="RDB36564.1"/>
    <property type="molecule type" value="Genomic_DNA"/>
</dbReference>
<dbReference type="PIRSF" id="PIRSF000410">
    <property type="entry name" value="CheR"/>
    <property type="match status" value="1"/>
</dbReference>
<dbReference type="Pfam" id="PF01739">
    <property type="entry name" value="CheR"/>
    <property type="match status" value="1"/>
</dbReference>
<keyword evidence="4" id="KW-0808">Transferase</keyword>
<dbReference type="Gene3D" id="3.40.50.150">
    <property type="entry name" value="Vaccinia Virus protein VP39"/>
    <property type="match status" value="1"/>
</dbReference>
<dbReference type="InterPro" id="IPR050903">
    <property type="entry name" value="Bact_Chemotaxis_MeTrfase"/>
</dbReference>
<evidence type="ECO:0000256" key="2">
    <source>
        <dbReference type="ARBA" id="ARBA00012534"/>
    </source>
</evidence>
<evidence type="ECO:0000256" key="1">
    <source>
        <dbReference type="ARBA" id="ARBA00001541"/>
    </source>
</evidence>
<dbReference type="PANTHER" id="PTHR24422">
    <property type="entry name" value="CHEMOTAXIS PROTEIN METHYLTRANSFERASE"/>
    <property type="match status" value="1"/>
</dbReference>
<dbReference type="PRINTS" id="PR00996">
    <property type="entry name" value="CHERMTFRASE"/>
</dbReference>
<evidence type="ECO:0000259" key="6">
    <source>
        <dbReference type="PROSITE" id="PS50123"/>
    </source>
</evidence>
<dbReference type="EC" id="2.1.1.80" evidence="2"/>
<gene>
    <name evidence="7" type="ORF">DCC88_04610</name>
</gene>
<name>A0A369KXX8_9BACT</name>
<dbReference type="PROSITE" id="PS50123">
    <property type="entry name" value="CHER"/>
    <property type="match status" value="1"/>
</dbReference>
<feature type="domain" description="CheR-type methyltransferase" evidence="6">
    <location>
        <begin position="10"/>
        <end position="290"/>
    </location>
</feature>
<evidence type="ECO:0000313" key="7">
    <source>
        <dbReference type="EMBL" id="RDB36564.1"/>
    </source>
</evidence>
<dbReference type="InterPro" id="IPR036804">
    <property type="entry name" value="CheR_N_sf"/>
</dbReference>
<organism evidence="7 8">
    <name type="scientific">Spirobacillus cienkowskii</name>
    <dbReference type="NCBI Taxonomy" id="495820"/>
    <lineage>
        <taxon>Bacteria</taxon>
        <taxon>Pseudomonadati</taxon>
        <taxon>Bdellovibrionota</taxon>
        <taxon>Oligoflexia</taxon>
        <taxon>Silvanigrellales</taxon>
        <taxon>Spirobacillus</taxon>
    </lineage>
</organism>
<keyword evidence="8" id="KW-1185">Reference proteome</keyword>
<dbReference type="Gene3D" id="1.10.155.10">
    <property type="entry name" value="Chemotaxis receptor methyltransferase CheR, N-terminal domain"/>
    <property type="match status" value="1"/>
</dbReference>
<dbReference type="InterPro" id="IPR026024">
    <property type="entry name" value="Chemotaxis_MeTrfase_CheR"/>
</dbReference>
<keyword evidence="3" id="KW-0489">Methyltransferase</keyword>
<dbReference type="InterPro" id="IPR029063">
    <property type="entry name" value="SAM-dependent_MTases_sf"/>
</dbReference>
<dbReference type="PANTHER" id="PTHR24422:SF19">
    <property type="entry name" value="CHEMOTAXIS PROTEIN METHYLTRANSFERASE"/>
    <property type="match status" value="1"/>
</dbReference>
<dbReference type="SMART" id="SM00138">
    <property type="entry name" value="MeTrc"/>
    <property type="match status" value="1"/>
</dbReference>
<evidence type="ECO:0000256" key="5">
    <source>
        <dbReference type="ARBA" id="ARBA00022691"/>
    </source>
</evidence>
<reference evidence="7" key="1">
    <citation type="submission" date="2018-04" db="EMBL/GenBank/DDBJ databases">
        <title>Draft genome sequence of the Candidatus Spirobacillus cienkowskii, a pathogen of freshwater Daphnia species, reconstructed from hemolymph metagenomic reads.</title>
        <authorList>
            <person name="Bresciani L."/>
            <person name="Lemos L.N."/>
            <person name="Wale N."/>
            <person name="Lin J.Y."/>
            <person name="Fernandes G.R."/>
            <person name="Duffy M.A."/>
            <person name="Rodrigues J.M."/>
        </authorList>
    </citation>
    <scope>NUCLEOTIDE SEQUENCE [LARGE SCALE GENOMIC DNA]</scope>
    <source>
        <strain evidence="7">Binning01</strain>
    </source>
</reference>
<accession>A0A369KXX8</accession>
<dbReference type="InterPro" id="IPR022642">
    <property type="entry name" value="CheR_C"/>
</dbReference>
<dbReference type="AlphaFoldDB" id="A0A369KXX8"/>
<proteinExistence type="predicted"/>
<evidence type="ECO:0000256" key="4">
    <source>
        <dbReference type="ARBA" id="ARBA00022679"/>
    </source>
</evidence>
<keyword evidence="5" id="KW-0949">S-adenosyl-L-methionine</keyword>
<dbReference type="RefSeq" id="WP_338637094.1">
    <property type="nucleotide sequence ID" value="NZ_CP146516.1"/>
</dbReference>
<evidence type="ECO:0000256" key="3">
    <source>
        <dbReference type="ARBA" id="ARBA00022603"/>
    </source>
</evidence>
<dbReference type="GO" id="GO:0008983">
    <property type="term" value="F:protein-glutamate O-methyltransferase activity"/>
    <property type="evidence" value="ECO:0007669"/>
    <property type="project" value="UniProtKB-EC"/>
</dbReference>
<sequence>MSNNEPKITVTHEQLMSDKEGYERLSKILFEKTGIYMDPSEKSISLMSNRLHKVLKKHFCNSYTEFIQKLDSGNSLILNEFLEVLTTNTTNFFRENEHFIYLRKNFQKIIDYLIKEKRNEIRVWCAASSTGEEPYTILMTILESLAFNPKFTVKINATDLNTQVLDKAKEGIYKLELTENIPQELVSKYFEKNQNTTTETIQIKEKFKKMVEFSKLNLMSDFYSFPYKFDIIFCRNVLIYFPQPIVESTVLKLSQCLHKEGYLFIGHTESMIGNKDKLKSVHPAIFQLIV</sequence>
<protein>
    <recommendedName>
        <fullName evidence="2">protein-glutamate O-methyltransferase</fullName>
        <ecNumber evidence="2">2.1.1.80</ecNumber>
    </recommendedName>
</protein>
<dbReference type="SUPFAM" id="SSF47757">
    <property type="entry name" value="Chemotaxis receptor methyltransferase CheR, N-terminal domain"/>
    <property type="match status" value="1"/>
</dbReference>
<comment type="catalytic activity">
    <reaction evidence="1">
        <text>L-glutamyl-[protein] + S-adenosyl-L-methionine = [protein]-L-glutamate 5-O-methyl ester + S-adenosyl-L-homocysteine</text>
        <dbReference type="Rhea" id="RHEA:24452"/>
        <dbReference type="Rhea" id="RHEA-COMP:10208"/>
        <dbReference type="Rhea" id="RHEA-COMP:10311"/>
        <dbReference type="ChEBI" id="CHEBI:29973"/>
        <dbReference type="ChEBI" id="CHEBI:57856"/>
        <dbReference type="ChEBI" id="CHEBI:59789"/>
        <dbReference type="ChEBI" id="CHEBI:82795"/>
        <dbReference type="EC" id="2.1.1.80"/>
    </reaction>
</comment>
<dbReference type="InterPro" id="IPR000780">
    <property type="entry name" value="CheR_MeTrfase"/>
</dbReference>